<dbReference type="EMBL" id="CAJVQB010002035">
    <property type="protein sequence ID" value="CAG8559887.1"/>
    <property type="molecule type" value="Genomic_DNA"/>
</dbReference>
<sequence>MVYTDKSPVLNDIEWRDNSQFPVIRKGETPSDWMKRIWDQLVIYRNNNKLTDCHKWYLIARKMKYLWEGDLGHSVKVNIAICHSCDQLVYVDQKSNSYHNYKMVEHWRSQCIENKFCEMSFEEYMELKDKPKDNINYFTKIAFDQYEMWLNNAIKRVKHVREMAKKIRAVNIISQKWLEYMYRPEGMTAKQLAQHYQLLWAVRKEMRQVNN</sequence>
<name>A0ABN7UC28_GIGMA</name>
<evidence type="ECO:0000313" key="1">
    <source>
        <dbReference type="EMBL" id="CAG8559887.1"/>
    </source>
</evidence>
<feature type="non-terminal residue" evidence="1">
    <location>
        <position position="211"/>
    </location>
</feature>
<proteinExistence type="predicted"/>
<organism evidence="1 2">
    <name type="scientific">Gigaspora margarita</name>
    <dbReference type="NCBI Taxonomy" id="4874"/>
    <lineage>
        <taxon>Eukaryota</taxon>
        <taxon>Fungi</taxon>
        <taxon>Fungi incertae sedis</taxon>
        <taxon>Mucoromycota</taxon>
        <taxon>Glomeromycotina</taxon>
        <taxon>Glomeromycetes</taxon>
        <taxon>Diversisporales</taxon>
        <taxon>Gigasporaceae</taxon>
        <taxon>Gigaspora</taxon>
    </lineage>
</organism>
<dbReference type="Proteomes" id="UP000789901">
    <property type="component" value="Unassembled WGS sequence"/>
</dbReference>
<accession>A0ABN7UC28</accession>
<evidence type="ECO:0000313" key="2">
    <source>
        <dbReference type="Proteomes" id="UP000789901"/>
    </source>
</evidence>
<comment type="caution">
    <text evidence="1">The sequence shown here is derived from an EMBL/GenBank/DDBJ whole genome shotgun (WGS) entry which is preliminary data.</text>
</comment>
<reference evidence="1 2" key="1">
    <citation type="submission" date="2021-06" db="EMBL/GenBank/DDBJ databases">
        <authorList>
            <person name="Kallberg Y."/>
            <person name="Tangrot J."/>
            <person name="Rosling A."/>
        </authorList>
    </citation>
    <scope>NUCLEOTIDE SEQUENCE [LARGE SCALE GENOMIC DNA]</scope>
    <source>
        <strain evidence="1 2">120-4 pot B 10/14</strain>
    </source>
</reference>
<protein>
    <submittedName>
        <fullName evidence="1">42299_t:CDS:1</fullName>
    </submittedName>
</protein>
<gene>
    <name evidence="1" type="ORF">GMARGA_LOCUS4964</name>
</gene>
<keyword evidence="2" id="KW-1185">Reference proteome</keyword>